<dbReference type="EMBL" id="PQNY01000005">
    <property type="protein sequence ID" value="POS02187.1"/>
    <property type="molecule type" value="Genomic_DNA"/>
</dbReference>
<dbReference type="PANTHER" id="PTHR34220">
    <property type="entry name" value="SENSOR HISTIDINE KINASE YPDA"/>
    <property type="match status" value="1"/>
</dbReference>
<dbReference type="Pfam" id="PF06580">
    <property type="entry name" value="His_kinase"/>
    <property type="match status" value="1"/>
</dbReference>
<dbReference type="InterPro" id="IPR036890">
    <property type="entry name" value="HATPase_C_sf"/>
</dbReference>
<dbReference type="PANTHER" id="PTHR34220:SF7">
    <property type="entry name" value="SENSOR HISTIDINE KINASE YPDA"/>
    <property type="match status" value="1"/>
</dbReference>
<keyword evidence="1" id="KW-0472">Membrane</keyword>
<evidence type="ECO:0000259" key="2">
    <source>
        <dbReference type="Pfam" id="PF06580"/>
    </source>
</evidence>
<keyword evidence="1" id="KW-1133">Transmembrane helix</keyword>
<comment type="caution">
    <text evidence="4">The sequence shown here is derived from an EMBL/GenBank/DDBJ whole genome shotgun (WGS) entry which is preliminary data.</text>
</comment>
<evidence type="ECO:0000313" key="4">
    <source>
        <dbReference type="EMBL" id="POS02187.1"/>
    </source>
</evidence>
<name>A0A2S4N923_9FLAO</name>
<dbReference type="InterPro" id="IPR050640">
    <property type="entry name" value="Bact_2-comp_sensor_kinase"/>
</dbReference>
<dbReference type="Gene3D" id="2.60.40.10">
    <property type="entry name" value="Immunoglobulins"/>
    <property type="match status" value="1"/>
</dbReference>
<dbReference type="GO" id="GO:0016020">
    <property type="term" value="C:membrane"/>
    <property type="evidence" value="ECO:0007669"/>
    <property type="project" value="InterPro"/>
</dbReference>
<dbReference type="SUPFAM" id="SSF50998">
    <property type="entry name" value="Quinoprotein alcohol dehydrogenase-like"/>
    <property type="match status" value="2"/>
</dbReference>
<organism evidence="4 5">
    <name type="scientific">Flavobacterium croceum DSM 17960</name>
    <dbReference type="NCBI Taxonomy" id="1121886"/>
    <lineage>
        <taxon>Bacteria</taxon>
        <taxon>Pseudomonadati</taxon>
        <taxon>Bacteroidota</taxon>
        <taxon>Flavobacteriia</taxon>
        <taxon>Flavobacteriales</taxon>
        <taxon>Flavobacteriaceae</taxon>
        <taxon>Flavobacterium</taxon>
    </lineage>
</organism>
<dbReference type="AlphaFoldDB" id="A0A2S4N923"/>
<reference evidence="4 5" key="1">
    <citation type="submission" date="2018-01" db="EMBL/GenBank/DDBJ databases">
        <title>Genomic Encyclopedia of Type Strains, Phase I: the one thousand microbial genomes (KMG-I) project.</title>
        <authorList>
            <person name="Goeker M."/>
        </authorList>
    </citation>
    <scope>NUCLEOTIDE SEQUENCE [LARGE SCALE GENOMIC DNA]</scope>
    <source>
        <strain evidence="4 5">DSM 17960</strain>
    </source>
</reference>
<evidence type="ECO:0000259" key="3">
    <source>
        <dbReference type="Pfam" id="PF07495"/>
    </source>
</evidence>
<dbReference type="InterPro" id="IPR010559">
    <property type="entry name" value="Sig_transdc_His_kin_internal"/>
</dbReference>
<keyword evidence="1" id="KW-0812">Transmembrane</keyword>
<dbReference type="InterPro" id="IPR011123">
    <property type="entry name" value="Y_Y_Y"/>
</dbReference>
<dbReference type="InterPro" id="IPR013783">
    <property type="entry name" value="Ig-like_fold"/>
</dbReference>
<feature type="domain" description="Two component regulator three Y" evidence="3">
    <location>
        <begin position="666"/>
        <end position="726"/>
    </location>
</feature>
<dbReference type="InterPro" id="IPR011047">
    <property type="entry name" value="Quinoprotein_ADH-like_sf"/>
</dbReference>
<keyword evidence="5" id="KW-1185">Reference proteome</keyword>
<dbReference type="OrthoDB" id="9809670at2"/>
<sequence length="976" mass="112829">MYRKILFILIFLFLLKFQVLVGQSTYKIENLKFSDGLPSDIVFFSTKKEGKLYIATQRGLCLYDGYRFVKNTQLSNMTNHLFTSKNKLYFYSSGKGLCYLNSIFQEPQIVAKVNYNDSIPNNDHYDNVYVDRKNRVWCSDQNSVKYFSNSKKYSFVIAKNSNPSLNVTFLETRSKEFFIATDDGLFVWDEKSNSIQLHPNTELANSKIISATVTGNYIYFTTLDGKLLIYDSISKTLSTEVISRNLTSQFKLVDNTNSIFFYDKNTLYQYDISKHTKEIIQSTSGEINHIFYDDVLHLFWISTTRGLVKLSKINDDIVSLNIPNSKTIVSIVQDNEATIWCVSKNNKIYSYSKNNHWNAYQSPNIKTEFEHLFLKNNQLYATANDGLYSLTNGVLKLLISTKIPFKKAVIDENNLLWIIPSKGAIRVYDAVSFKEKKEYILNTSSFWSDNTFNDIAVAPNGRIWLASWMPKDYGISYFDNKTHLFVQINSLIQFKNNPKFVTDYYNRIAFINNNNIIFSGYGGWNIVSPEGEILHSLNTDLYKVANDHIEGISQDSKGNIWFACAEGLNQYNFKTNKVVNVSSIDGLVTNDITYGYFASKNNKLMIGTDKGLQIIDLNNITKTKLINKLELTAIIKDGTYLFSKKNEYHLDYKFTELTILFSSLSFSEKEKIIYRYQFKGEQKWNYLGTIPKLSLIKLSPGNYDILIQAGDNLGNWQKKSLNITLKITPPFYNSLWFFILLFLLLASIGFFANRYLVKQEKIKGHLKRKIKDVEMQTLRSQMNPHFLFNSLNSINSFIIQQKSREASSYLTTFSKLMRNILENSRHETITLEKELETLKMYLELEAVRLEYKFDYEIVYDKNLEVESIKIPPLIIQPFAENAIWHGLHNKKEKGLLKIVVQNEKNSILNIKIIDDGIGRKASALLKKEQVTHKSYGINITINRLILLNPKNNFKIIDLVDDQDNATGTEVELQIYL</sequence>
<evidence type="ECO:0000313" key="5">
    <source>
        <dbReference type="Proteomes" id="UP000237056"/>
    </source>
</evidence>
<dbReference type="InterPro" id="IPR015943">
    <property type="entry name" value="WD40/YVTN_repeat-like_dom_sf"/>
</dbReference>
<gene>
    <name evidence="4" type="ORF">Q361_10582</name>
</gene>
<protein>
    <submittedName>
        <fullName evidence="4">YXYXY domain-containing protein</fullName>
    </submittedName>
</protein>
<evidence type="ECO:0000256" key="1">
    <source>
        <dbReference type="SAM" id="Phobius"/>
    </source>
</evidence>
<dbReference type="Gene3D" id="2.130.10.10">
    <property type="entry name" value="YVTN repeat-like/Quinoprotein amine dehydrogenase"/>
    <property type="match status" value="2"/>
</dbReference>
<dbReference type="Gene3D" id="3.30.565.10">
    <property type="entry name" value="Histidine kinase-like ATPase, C-terminal domain"/>
    <property type="match status" value="1"/>
</dbReference>
<dbReference type="Proteomes" id="UP000237056">
    <property type="component" value="Unassembled WGS sequence"/>
</dbReference>
<feature type="transmembrane region" description="Helical" evidence="1">
    <location>
        <begin position="735"/>
        <end position="757"/>
    </location>
</feature>
<dbReference type="Pfam" id="PF07495">
    <property type="entry name" value="Y_Y_Y"/>
    <property type="match status" value="1"/>
</dbReference>
<feature type="domain" description="Signal transduction histidine kinase internal region" evidence="2">
    <location>
        <begin position="774"/>
        <end position="852"/>
    </location>
</feature>
<proteinExistence type="predicted"/>
<accession>A0A2S4N923</accession>
<dbReference type="GO" id="GO:0000155">
    <property type="term" value="F:phosphorelay sensor kinase activity"/>
    <property type="evidence" value="ECO:0007669"/>
    <property type="project" value="InterPro"/>
</dbReference>